<reference evidence="11" key="1">
    <citation type="submission" date="2014-08" db="EMBL/GenBank/DDBJ databases">
        <authorList>
            <person name="Senf B."/>
            <person name="Petzold A."/>
            <person name="Downie B.R."/>
            <person name="Koch P."/>
            <person name="Platzer M."/>
        </authorList>
    </citation>
    <scope>NUCLEOTIDE SEQUENCE [LARGE SCALE GENOMIC DNA]</scope>
    <source>
        <strain evidence="11">GRZ</strain>
    </source>
</reference>
<keyword evidence="2 8" id="KW-0808">Transferase</keyword>
<comment type="catalytic activity">
    <reaction evidence="1 8">
        <text>S-ubiquitinyl-[E2 ubiquitin-conjugating enzyme]-L-cysteine + [acceptor protein]-L-lysine = [E2 ubiquitin-conjugating enzyme]-L-cysteine + N(6)-ubiquitinyl-[acceptor protein]-L-lysine.</text>
        <dbReference type="EC" id="2.3.2.27"/>
    </reaction>
</comment>
<dbReference type="InterPro" id="IPR058981">
    <property type="entry name" value="MGRN1/RNF157-like_N"/>
</dbReference>
<evidence type="ECO:0000256" key="7">
    <source>
        <dbReference type="PROSITE-ProRule" id="PRU00175"/>
    </source>
</evidence>
<reference evidence="11" key="2">
    <citation type="submission" date="2025-08" db="UniProtKB">
        <authorList>
            <consortium name="Ensembl"/>
        </authorList>
    </citation>
    <scope>IDENTIFICATION</scope>
</reference>
<dbReference type="CDD" id="cd16817">
    <property type="entry name" value="mRING-HC-C3HC5_RNF157"/>
    <property type="match status" value="1"/>
</dbReference>
<dbReference type="GO" id="GO:0008270">
    <property type="term" value="F:zinc ion binding"/>
    <property type="evidence" value="ECO:0007669"/>
    <property type="project" value="UniProtKB-KW"/>
</dbReference>
<dbReference type="GO" id="GO:0005886">
    <property type="term" value="C:plasma membrane"/>
    <property type="evidence" value="ECO:0007669"/>
    <property type="project" value="TreeGrafter"/>
</dbReference>
<dbReference type="InterPro" id="IPR045194">
    <property type="entry name" value="MGRN1/RNF157-like"/>
</dbReference>
<dbReference type="Gene3D" id="3.30.40.10">
    <property type="entry name" value="Zinc/RING finger domain, C3HC4 (zinc finger)"/>
    <property type="match status" value="1"/>
</dbReference>
<dbReference type="AlphaFoldDB" id="A0A8C6LDN0"/>
<feature type="region of interest" description="Disordered" evidence="9">
    <location>
        <begin position="406"/>
        <end position="514"/>
    </location>
</feature>
<feature type="region of interest" description="Disordered" evidence="9">
    <location>
        <begin position="348"/>
        <end position="367"/>
    </location>
</feature>
<evidence type="ECO:0000256" key="3">
    <source>
        <dbReference type="ARBA" id="ARBA00022723"/>
    </source>
</evidence>
<accession>A0A8C6LDN0</accession>
<feature type="compositionally biased region" description="Low complexity" evidence="9">
    <location>
        <begin position="464"/>
        <end position="476"/>
    </location>
</feature>
<keyword evidence="6 8" id="KW-0862">Zinc</keyword>
<dbReference type="GO" id="GO:0016567">
    <property type="term" value="P:protein ubiquitination"/>
    <property type="evidence" value="ECO:0007669"/>
    <property type="project" value="UniProtKB-UniRule"/>
</dbReference>
<dbReference type="Ensembl" id="ENSNFUT00015020459.1">
    <property type="protein sequence ID" value="ENSNFUP00015019543.1"/>
    <property type="gene ID" value="ENSNFUG00015008293.1"/>
</dbReference>
<proteinExistence type="predicted"/>
<protein>
    <recommendedName>
        <fullName evidence="8">E3 ubiquitin-protein ligase</fullName>
        <ecNumber evidence="8">2.3.2.27</ecNumber>
    </recommendedName>
    <alternativeName>
        <fullName evidence="8">RING-type E3 ubiquitin transferase</fullName>
    </alternativeName>
</protein>
<dbReference type="GO" id="GO:0008333">
    <property type="term" value="P:endosome to lysosome transport"/>
    <property type="evidence" value="ECO:0007669"/>
    <property type="project" value="TreeGrafter"/>
</dbReference>
<feature type="compositionally biased region" description="Polar residues" evidence="9">
    <location>
        <begin position="482"/>
        <end position="492"/>
    </location>
</feature>
<evidence type="ECO:0000256" key="9">
    <source>
        <dbReference type="SAM" id="MobiDB-lite"/>
    </source>
</evidence>
<comment type="function">
    <text evidence="8">E3 ubiquitin ligase.</text>
</comment>
<keyword evidence="12" id="KW-1185">Reference proteome</keyword>
<evidence type="ECO:0000256" key="4">
    <source>
        <dbReference type="ARBA" id="ARBA00022771"/>
    </source>
</evidence>
<dbReference type="GO" id="GO:0043951">
    <property type="term" value="P:negative regulation of cAMP-mediated signaling"/>
    <property type="evidence" value="ECO:0007669"/>
    <property type="project" value="TreeGrafter"/>
</dbReference>
<dbReference type="EC" id="2.3.2.27" evidence="8"/>
<feature type="domain" description="RING-type" evidence="10">
    <location>
        <begin position="275"/>
        <end position="314"/>
    </location>
</feature>
<dbReference type="GO" id="GO:0061630">
    <property type="term" value="F:ubiquitin protein ligase activity"/>
    <property type="evidence" value="ECO:0007669"/>
    <property type="project" value="UniProtKB-UniRule"/>
</dbReference>
<dbReference type="FunFam" id="3.30.40.10:FF:000013">
    <property type="entry name" value="E3 ubiquitin-protein ligase MGRN1 isoform 1"/>
    <property type="match status" value="1"/>
</dbReference>
<keyword evidence="8" id="KW-0963">Cytoplasm</keyword>
<dbReference type="GO" id="GO:0045744">
    <property type="term" value="P:negative regulation of G protein-coupled receptor signaling pathway"/>
    <property type="evidence" value="ECO:0007669"/>
    <property type="project" value="TreeGrafter"/>
</dbReference>
<dbReference type="SMART" id="SM00184">
    <property type="entry name" value="RING"/>
    <property type="match status" value="1"/>
</dbReference>
<dbReference type="GeneTree" id="ENSGT00390000009925"/>
<dbReference type="Pfam" id="PF26192">
    <property type="entry name" value="RNF157-like_N"/>
    <property type="match status" value="1"/>
</dbReference>
<evidence type="ECO:0000259" key="10">
    <source>
        <dbReference type="PROSITE" id="PS50089"/>
    </source>
</evidence>
<dbReference type="Proteomes" id="UP000694548">
    <property type="component" value="Chromosome sgr05"/>
</dbReference>
<dbReference type="GO" id="GO:0005769">
    <property type="term" value="C:early endosome"/>
    <property type="evidence" value="ECO:0007669"/>
    <property type="project" value="TreeGrafter"/>
</dbReference>
<dbReference type="InterPro" id="IPR001841">
    <property type="entry name" value="Znf_RING"/>
</dbReference>
<evidence type="ECO:0000256" key="2">
    <source>
        <dbReference type="ARBA" id="ARBA00022679"/>
    </source>
</evidence>
<dbReference type="GO" id="GO:0005634">
    <property type="term" value="C:nucleus"/>
    <property type="evidence" value="ECO:0007669"/>
    <property type="project" value="TreeGrafter"/>
</dbReference>
<evidence type="ECO:0000256" key="8">
    <source>
        <dbReference type="RuleBase" id="RU369081"/>
    </source>
</evidence>
<name>A0A8C6LDN0_NOTFU</name>
<dbReference type="PANTHER" id="PTHR22996">
    <property type="entry name" value="MAHOGUNIN"/>
    <property type="match status" value="1"/>
</dbReference>
<dbReference type="InterPro" id="IPR013083">
    <property type="entry name" value="Znf_RING/FYVE/PHD"/>
</dbReference>
<dbReference type="PROSITE" id="PS50089">
    <property type="entry name" value="ZF_RING_2"/>
    <property type="match status" value="1"/>
</dbReference>
<keyword evidence="5 8" id="KW-0833">Ubl conjugation pathway</keyword>
<evidence type="ECO:0000313" key="11">
    <source>
        <dbReference type="Ensembl" id="ENSNFUP00015019543.1"/>
    </source>
</evidence>
<organism evidence="11 12">
    <name type="scientific">Nothobranchius furzeri</name>
    <name type="common">Turquoise killifish</name>
    <dbReference type="NCBI Taxonomy" id="105023"/>
    <lineage>
        <taxon>Eukaryota</taxon>
        <taxon>Metazoa</taxon>
        <taxon>Chordata</taxon>
        <taxon>Craniata</taxon>
        <taxon>Vertebrata</taxon>
        <taxon>Euteleostomi</taxon>
        <taxon>Actinopterygii</taxon>
        <taxon>Neopterygii</taxon>
        <taxon>Teleostei</taxon>
        <taxon>Neoteleostei</taxon>
        <taxon>Acanthomorphata</taxon>
        <taxon>Ovalentaria</taxon>
        <taxon>Atherinomorphae</taxon>
        <taxon>Cyprinodontiformes</taxon>
        <taxon>Nothobranchiidae</taxon>
        <taxon>Nothobranchius</taxon>
    </lineage>
</organism>
<dbReference type="SUPFAM" id="SSF57850">
    <property type="entry name" value="RING/U-box"/>
    <property type="match status" value="1"/>
</dbReference>
<evidence type="ECO:0000256" key="1">
    <source>
        <dbReference type="ARBA" id="ARBA00000900"/>
    </source>
</evidence>
<gene>
    <name evidence="11" type="primary">MGRN1</name>
    <name evidence="11" type="synonym">mgrn1b</name>
</gene>
<dbReference type="Pfam" id="PF13920">
    <property type="entry name" value="zf-C3HC4_3"/>
    <property type="match status" value="1"/>
</dbReference>
<evidence type="ECO:0000256" key="5">
    <source>
        <dbReference type="ARBA" id="ARBA00022786"/>
    </source>
</evidence>
<evidence type="ECO:0000313" key="12">
    <source>
        <dbReference type="Proteomes" id="UP000694548"/>
    </source>
</evidence>
<keyword evidence="4 7" id="KW-0863">Zinc-finger</keyword>
<feature type="compositionally biased region" description="Polar residues" evidence="9">
    <location>
        <begin position="431"/>
        <end position="443"/>
    </location>
</feature>
<keyword evidence="3 8" id="KW-0479">Metal-binding</keyword>
<comment type="subcellular location">
    <subcellularLocation>
        <location evidence="8">Cytoplasm</location>
    </subcellularLocation>
</comment>
<dbReference type="PANTHER" id="PTHR22996:SF2">
    <property type="entry name" value="E3 UBIQUITIN-PROTEIN LIGASE MGRN1"/>
    <property type="match status" value="1"/>
</dbReference>
<reference evidence="11" key="3">
    <citation type="submission" date="2025-09" db="UniProtKB">
        <authorList>
            <consortium name="Ensembl"/>
        </authorList>
    </citation>
    <scope>IDENTIFICATION</scope>
</reference>
<evidence type="ECO:0000256" key="6">
    <source>
        <dbReference type="ARBA" id="ARBA00022833"/>
    </source>
</evidence>
<sequence length="523" mass="57975">MGSILSRRIAGVEDIDIQANSAYRFPPKSGNYFASHFFMGGEKFDTPHPEGYLFGENMDLNFLGNRPVQFPYVTPAPHEPVKTLRSLVNIRKDSLRLVRYKDDSDTSGEEGVKPKVQYSVEFTFDADARVAITLYCQAFEEFSNGMAVYSPKDPTMVSETVHYKRGVSQQFSMPSFKIDFSEWKEEDLNFDLDRGVFPMVIQAVVDEGDGVFHMNSNISLSLQHVDGSFSVKPLKQKQIVDRVSYLLQEIYGIENKNNQETKPSDDENSDNSNECVVCLSDLRDTLILPCRHLCLCNSCADTLRYQANNCPICRLPFRALLQIRAVRKKPGALSPVSFSPVLAQTMDHDEHSVRHKDTHKLRSTDSLPPGFEPISLLEALNGLCSVSPPIPSAPLYDEINFSGGLGGDNRQLSSPEHLSDGSLQKGKVSKSPDSTLRSPSSPIQEEDEEKLSEMSDAQPHTRLSSSPAPTDVSSSSGDIVQDCSSERCSLTKTESDPAGDLSLPGETFSVGNTEDKFLFQTNI</sequence>